<protein>
    <submittedName>
        <fullName evidence="1">Unnamed protein product</fullName>
    </submittedName>
</protein>
<name>A0A9W6SWN1_CANBO</name>
<dbReference type="EMBL" id="BSXN01000449">
    <property type="protein sequence ID" value="GME68599.1"/>
    <property type="molecule type" value="Genomic_DNA"/>
</dbReference>
<sequence length="220" mass="24862">MDESQKMIYKFSIKKGKITKPSIVNAGNNSTLYKKIQFHNIIRNDVVGSGISAGDSHPKRSKNKFMIARKTLGMTLQGDSYKSICDVSKIVSAIWKSRSSVFNDYFQYLAEEEEKRIDGNNPNFQFSYLEPISVSKKAKGAGNIDVEEKYIFHKGKEQMTKGGQRIGNISKWRESYPFSKAKGKLVFSKDTHHLVVKKYNGKSNKGSIEDVFILPDTISS</sequence>
<evidence type="ECO:0000313" key="1">
    <source>
        <dbReference type="EMBL" id="GME68599.1"/>
    </source>
</evidence>
<dbReference type="AlphaFoldDB" id="A0A9W6SWN1"/>
<accession>A0A9W6SWN1</accession>
<comment type="caution">
    <text evidence="1">The sequence shown here is derived from an EMBL/GenBank/DDBJ whole genome shotgun (WGS) entry which is preliminary data.</text>
</comment>
<reference evidence="1" key="1">
    <citation type="submission" date="2023-04" db="EMBL/GenBank/DDBJ databases">
        <title>Candida boidinii NBRC 10035.</title>
        <authorList>
            <person name="Ichikawa N."/>
            <person name="Sato H."/>
            <person name="Tonouchi N."/>
        </authorList>
    </citation>
    <scope>NUCLEOTIDE SEQUENCE</scope>
    <source>
        <strain evidence="1">NBRC 10035</strain>
    </source>
</reference>
<gene>
    <name evidence="1" type="ORF">Cboi02_000175300</name>
</gene>
<evidence type="ECO:0000313" key="2">
    <source>
        <dbReference type="Proteomes" id="UP001165120"/>
    </source>
</evidence>
<dbReference type="Proteomes" id="UP001165120">
    <property type="component" value="Unassembled WGS sequence"/>
</dbReference>
<proteinExistence type="predicted"/>
<keyword evidence="2" id="KW-1185">Reference proteome</keyword>
<organism evidence="1 2">
    <name type="scientific">Candida boidinii</name>
    <name type="common">Yeast</name>
    <dbReference type="NCBI Taxonomy" id="5477"/>
    <lineage>
        <taxon>Eukaryota</taxon>
        <taxon>Fungi</taxon>
        <taxon>Dikarya</taxon>
        <taxon>Ascomycota</taxon>
        <taxon>Saccharomycotina</taxon>
        <taxon>Pichiomycetes</taxon>
        <taxon>Pichiales</taxon>
        <taxon>Pichiaceae</taxon>
        <taxon>Ogataea</taxon>
        <taxon>Ogataea/Candida clade</taxon>
    </lineage>
</organism>